<feature type="region of interest" description="Disordered" evidence="1">
    <location>
        <begin position="44"/>
        <end position="126"/>
    </location>
</feature>
<evidence type="ECO:0000256" key="1">
    <source>
        <dbReference type="SAM" id="MobiDB-lite"/>
    </source>
</evidence>
<evidence type="ECO:0000313" key="2">
    <source>
        <dbReference type="EMBL" id="PAA65385.1"/>
    </source>
</evidence>
<feature type="region of interest" description="Disordered" evidence="1">
    <location>
        <begin position="202"/>
        <end position="223"/>
    </location>
</feature>
<feature type="compositionally biased region" description="Basic residues" evidence="1">
    <location>
        <begin position="81"/>
        <end position="97"/>
    </location>
</feature>
<feature type="compositionally biased region" description="Basic residues" evidence="1">
    <location>
        <begin position="104"/>
        <end position="117"/>
    </location>
</feature>
<feature type="non-terminal residue" evidence="2">
    <location>
        <position position="1"/>
    </location>
</feature>
<dbReference type="EMBL" id="NIVC01001658">
    <property type="protein sequence ID" value="PAA65385.1"/>
    <property type="molecule type" value="Genomic_DNA"/>
</dbReference>
<name>A0A267EV04_9PLAT</name>
<organism evidence="2 3">
    <name type="scientific">Macrostomum lignano</name>
    <dbReference type="NCBI Taxonomy" id="282301"/>
    <lineage>
        <taxon>Eukaryota</taxon>
        <taxon>Metazoa</taxon>
        <taxon>Spiralia</taxon>
        <taxon>Lophotrochozoa</taxon>
        <taxon>Platyhelminthes</taxon>
        <taxon>Rhabditophora</taxon>
        <taxon>Macrostomorpha</taxon>
        <taxon>Macrostomida</taxon>
        <taxon>Macrostomidae</taxon>
        <taxon>Macrostomum</taxon>
    </lineage>
</organism>
<accession>A0A267EV04</accession>
<sequence length="411" mass="45554">NRISSYHECALNKTISYINCLLRCSAFQIRKKLKTLKMIRSIDSQQVQPGRSRQHRHQKHHQQQPEQSCSNSIGDNATRRSSVHHSKHHHHHHHQHHQRDACRAQRHGSSSHRRRHQGGAVAGGDVIEHTAEKNPLQSADGNIIKDTNEDVNTNTFSVADEEDAQTGLGDANSTSLAPHSSLIDQMLMFCAKSAHHQQPATSTAALACRSRRRKGHSQHQQPHIDAAIQQGLQGSSKSASQSQEDTAEAILTGGASAFTAAKAETAAGKGLAKQWEVSKQFVMVNCFKSLSQRMRDLQQTEEPALAMQKLAVIRHLRRLTDSVRRIDLSKRLYSSGKRSKQAMAAVGLRPGALSADLLHKCSSKENEYQLYWMALLEKAAASLSACQDVEALLQQLEFAQELVDVQGFPLS</sequence>
<feature type="compositionally biased region" description="Polar residues" evidence="1">
    <location>
        <begin position="65"/>
        <end position="75"/>
    </location>
</feature>
<comment type="caution">
    <text evidence="2">The sequence shown here is derived from an EMBL/GenBank/DDBJ whole genome shotgun (WGS) entry which is preliminary data.</text>
</comment>
<protein>
    <submittedName>
        <fullName evidence="2">Uncharacterized protein</fullName>
    </submittedName>
</protein>
<dbReference type="Proteomes" id="UP000215902">
    <property type="component" value="Unassembled WGS sequence"/>
</dbReference>
<reference evidence="2 3" key="1">
    <citation type="submission" date="2017-06" db="EMBL/GenBank/DDBJ databases">
        <title>A platform for efficient transgenesis in Macrostomum lignano, a flatworm model organism for stem cell research.</title>
        <authorList>
            <person name="Berezikov E."/>
        </authorList>
    </citation>
    <scope>NUCLEOTIDE SEQUENCE [LARGE SCALE GENOMIC DNA]</scope>
    <source>
        <strain evidence="2">DV1</strain>
        <tissue evidence="2">Whole organism</tissue>
    </source>
</reference>
<gene>
    <name evidence="2" type="ORF">BOX15_Mlig022617g1</name>
</gene>
<evidence type="ECO:0000313" key="3">
    <source>
        <dbReference type="Proteomes" id="UP000215902"/>
    </source>
</evidence>
<proteinExistence type="predicted"/>
<keyword evidence="3" id="KW-1185">Reference proteome</keyword>
<dbReference type="AlphaFoldDB" id="A0A267EV04"/>
<feature type="compositionally biased region" description="Basic residues" evidence="1">
    <location>
        <begin position="52"/>
        <end position="62"/>
    </location>
</feature>